<dbReference type="AlphaFoldDB" id="A0A7S4AMB9"/>
<gene>
    <name evidence="1" type="ORF">PAUS00366_LOCUS12861</name>
</gene>
<organism evidence="1">
    <name type="scientific">Pseudo-nitzschia australis</name>
    <dbReference type="NCBI Taxonomy" id="44445"/>
    <lineage>
        <taxon>Eukaryota</taxon>
        <taxon>Sar</taxon>
        <taxon>Stramenopiles</taxon>
        <taxon>Ochrophyta</taxon>
        <taxon>Bacillariophyta</taxon>
        <taxon>Bacillariophyceae</taxon>
        <taxon>Bacillariophycidae</taxon>
        <taxon>Bacillariales</taxon>
        <taxon>Bacillariaceae</taxon>
        <taxon>Pseudo-nitzschia</taxon>
    </lineage>
</organism>
<protein>
    <submittedName>
        <fullName evidence="1">Uncharacterized protein</fullName>
    </submittedName>
</protein>
<sequence length="124" mass="14383">MLLLYAQQVFRKVVNKNKIQEIKNSWALISDTKEQEFKDINTKYEYFKTHNTKYLQNLVRNNVTTKQTGAQAHVVEEQGIMIADLQGTMQSVIDNQNQLQDQYIAQAKAGYNANIYNAPWSQQP</sequence>
<evidence type="ECO:0000313" key="1">
    <source>
        <dbReference type="EMBL" id="CAE0720107.1"/>
    </source>
</evidence>
<dbReference type="EMBL" id="HBIX01017911">
    <property type="protein sequence ID" value="CAE0720107.1"/>
    <property type="molecule type" value="Transcribed_RNA"/>
</dbReference>
<accession>A0A7S4AMB9</accession>
<name>A0A7S4AMB9_9STRA</name>
<reference evidence="1" key="1">
    <citation type="submission" date="2021-01" db="EMBL/GenBank/DDBJ databases">
        <authorList>
            <person name="Corre E."/>
            <person name="Pelletier E."/>
            <person name="Niang G."/>
            <person name="Scheremetjew M."/>
            <person name="Finn R."/>
            <person name="Kale V."/>
            <person name="Holt S."/>
            <person name="Cochrane G."/>
            <person name="Meng A."/>
            <person name="Brown T."/>
            <person name="Cohen L."/>
        </authorList>
    </citation>
    <scope>NUCLEOTIDE SEQUENCE</scope>
    <source>
        <strain evidence="1">10249 10 AB</strain>
    </source>
</reference>
<proteinExistence type="predicted"/>